<comment type="caution">
    <text evidence="11">The sequence shown here is derived from an EMBL/GenBank/DDBJ whole genome shotgun (WGS) entry which is preliminary data.</text>
</comment>
<dbReference type="GO" id="GO:0008237">
    <property type="term" value="F:metallopeptidase activity"/>
    <property type="evidence" value="ECO:0007669"/>
    <property type="project" value="UniProtKB-KW"/>
</dbReference>
<evidence type="ECO:0000256" key="4">
    <source>
        <dbReference type="ARBA" id="ARBA00022670"/>
    </source>
</evidence>
<dbReference type="GO" id="GO:0008270">
    <property type="term" value="F:zinc ion binding"/>
    <property type="evidence" value="ECO:0007669"/>
    <property type="project" value="InterPro"/>
</dbReference>
<name>A0AAE3YI02_9MICC</name>
<evidence type="ECO:0000313" key="11">
    <source>
        <dbReference type="EMBL" id="MDR6892111.1"/>
    </source>
</evidence>
<dbReference type="Pfam" id="PF02127">
    <property type="entry name" value="Peptidase_M18"/>
    <property type="match status" value="1"/>
</dbReference>
<dbReference type="RefSeq" id="WP_309850666.1">
    <property type="nucleotide sequence ID" value="NZ_BAAAIU010000005.1"/>
</dbReference>
<dbReference type="Gene3D" id="2.30.250.10">
    <property type="entry name" value="Aminopeptidase i, Domain 2"/>
    <property type="match status" value="1"/>
</dbReference>
<evidence type="ECO:0000256" key="1">
    <source>
        <dbReference type="ARBA" id="ARBA00001947"/>
    </source>
</evidence>
<dbReference type="NCBIfam" id="NF002759">
    <property type="entry name" value="PRK02813.1"/>
    <property type="match status" value="1"/>
</dbReference>
<dbReference type="GO" id="GO:0005737">
    <property type="term" value="C:cytoplasm"/>
    <property type="evidence" value="ECO:0007669"/>
    <property type="project" value="UniProtKB-ARBA"/>
</dbReference>
<keyword evidence="7 9" id="KW-0862">Zinc</keyword>
<dbReference type="InterPro" id="IPR001948">
    <property type="entry name" value="Peptidase_M18"/>
</dbReference>
<comment type="similarity">
    <text evidence="2 9">Belongs to the peptidase M18 family.</text>
</comment>
<dbReference type="PANTHER" id="PTHR28570">
    <property type="entry name" value="ASPARTYL AMINOPEPTIDASE"/>
    <property type="match status" value="1"/>
</dbReference>
<dbReference type="PANTHER" id="PTHR28570:SF3">
    <property type="entry name" value="ASPARTYL AMINOPEPTIDASE"/>
    <property type="match status" value="1"/>
</dbReference>
<dbReference type="SUPFAM" id="SSF53187">
    <property type="entry name" value="Zn-dependent exopeptidases"/>
    <property type="match status" value="1"/>
</dbReference>
<sequence>MSAHDHAQDLARFVTASPSSYHAAAEAVRRLAAAGFRELDETKVWDLAPGAYVVRRDGAFIAFLLPEGDGPLEGADIVGAHTDSPGFKLKPKPTTGSANILQAGVEVYGGPLLNSWLDRELRLAGRLVLADGTERLVATEPILRIPQLAVHLDRAVNADGLKLDRQQHTQPIWGLGDAADADILAHLAELAGVEASEIAGYDLVVADGQEPRFFGAGEEFLASGRLDNLTSVHAGLTALIRAAGAPWSSSPGEGERDDAAAARGRRVTMLAAFDHEEIGSGTRSGAGGPFLEDVLTRIVGSRGPEFARMIAGSVHVSSDAGHAVHPNYPERHDPAVRPVLGGGMLLKINADQRYATDGVGAALISRLARESGAAYQEFVSKNTMPCGSTIGPITATRLGIRTVDVGVPLLSMHSAREMLAVNDYAALTRILEAFCVKL</sequence>
<keyword evidence="5 9" id="KW-0479">Metal-binding</keyword>
<dbReference type="Proteomes" id="UP001247307">
    <property type="component" value="Unassembled WGS sequence"/>
</dbReference>
<evidence type="ECO:0000256" key="10">
    <source>
        <dbReference type="RuleBase" id="RU004387"/>
    </source>
</evidence>
<evidence type="ECO:0000256" key="9">
    <source>
        <dbReference type="RuleBase" id="RU004386"/>
    </source>
</evidence>
<evidence type="ECO:0000256" key="7">
    <source>
        <dbReference type="ARBA" id="ARBA00022833"/>
    </source>
</evidence>
<proteinExistence type="inferred from homology"/>
<dbReference type="Gene3D" id="3.40.630.10">
    <property type="entry name" value="Zn peptidases"/>
    <property type="match status" value="1"/>
</dbReference>
<keyword evidence="8 9" id="KW-0482">Metalloprotease</keyword>
<dbReference type="GO" id="GO:0004177">
    <property type="term" value="F:aminopeptidase activity"/>
    <property type="evidence" value="ECO:0007669"/>
    <property type="project" value="UniProtKB-KW"/>
</dbReference>
<keyword evidence="12" id="KW-1185">Reference proteome</keyword>
<organism evidence="11 12">
    <name type="scientific">Falsarthrobacter nasiphocae</name>
    <dbReference type="NCBI Taxonomy" id="189863"/>
    <lineage>
        <taxon>Bacteria</taxon>
        <taxon>Bacillati</taxon>
        <taxon>Actinomycetota</taxon>
        <taxon>Actinomycetes</taxon>
        <taxon>Micrococcales</taxon>
        <taxon>Micrococcaceae</taxon>
        <taxon>Falsarthrobacter</taxon>
    </lineage>
</organism>
<dbReference type="GO" id="GO:0006508">
    <property type="term" value="P:proteolysis"/>
    <property type="evidence" value="ECO:0007669"/>
    <property type="project" value="UniProtKB-KW"/>
</dbReference>
<evidence type="ECO:0000256" key="2">
    <source>
        <dbReference type="ARBA" id="ARBA00008290"/>
    </source>
</evidence>
<gene>
    <name evidence="11" type="ORF">J2S35_001051</name>
</gene>
<evidence type="ECO:0000256" key="3">
    <source>
        <dbReference type="ARBA" id="ARBA00022438"/>
    </source>
</evidence>
<protein>
    <recommendedName>
        <fullName evidence="10">M18 family aminopeptidase</fullName>
        <ecNumber evidence="10">3.4.11.-</ecNumber>
    </recommendedName>
</protein>
<evidence type="ECO:0000256" key="5">
    <source>
        <dbReference type="ARBA" id="ARBA00022723"/>
    </source>
</evidence>
<keyword evidence="4 9" id="KW-0645">Protease</keyword>
<keyword evidence="3 9" id="KW-0031">Aminopeptidase</keyword>
<dbReference type="PRINTS" id="PR00932">
    <property type="entry name" value="AMINO1PTASE"/>
</dbReference>
<evidence type="ECO:0000313" key="12">
    <source>
        <dbReference type="Proteomes" id="UP001247307"/>
    </source>
</evidence>
<dbReference type="EC" id="3.4.11.-" evidence="10"/>
<comment type="cofactor">
    <cofactor evidence="1 10">
        <name>Zn(2+)</name>
        <dbReference type="ChEBI" id="CHEBI:29105"/>
    </cofactor>
</comment>
<dbReference type="AlphaFoldDB" id="A0AAE3YI02"/>
<evidence type="ECO:0000256" key="8">
    <source>
        <dbReference type="ARBA" id="ARBA00023049"/>
    </source>
</evidence>
<evidence type="ECO:0000256" key="6">
    <source>
        <dbReference type="ARBA" id="ARBA00022801"/>
    </source>
</evidence>
<accession>A0AAE3YI02</accession>
<dbReference type="CDD" id="cd05658">
    <property type="entry name" value="M18_DAP"/>
    <property type="match status" value="1"/>
</dbReference>
<dbReference type="InterPro" id="IPR023358">
    <property type="entry name" value="Peptidase_M18_dom2"/>
</dbReference>
<dbReference type="EMBL" id="JAVDUI010000001">
    <property type="protein sequence ID" value="MDR6892111.1"/>
    <property type="molecule type" value="Genomic_DNA"/>
</dbReference>
<keyword evidence="6 9" id="KW-0378">Hydrolase</keyword>
<reference evidence="11" key="1">
    <citation type="submission" date="2023-07" db="EMBL/GenBank/DDBJ databases">
        <title>Sequencing the genomes of 1000 actinobacteria strains.</title>
        <authorList>
            <person name="Klenk H.-P."/>
        </authorList>
    </citation>
    <scope>NUCLEOTIDE SEQUENCE</scope>
    <source>
        <strain evidence="11">DSM 13988</strain>
    </source>
</reference>
<dbReference type="SUPFAM" id="SSF101821">
    <property type="entry name" value="Aminopeptidase/glucanase lid domain"/>
    <property type="match status" value="1"/>
</dbReference>